<dbReference type="EnsemblMetazoa" id="tetur02g13740.1">
    <property type="protein sequence ID" value="tetur02g13740.1"/>
    <property type="gene ID" value="tetur02g13740"/>
</dbReference>
<accession>T1JXZ0</accession>
<evidence type="ECO:0000313" key="1">
    <source>
        <dbReference type="EnsemblMetazoa" id="tetur02g13740.1"/>
    </source>
</evidence>
<proteinExistence type="predicted"/>
<dbReference type="EMBL" id="CAEY01000835">
    <property type="status" value="NOT_ANNOTATED_CDS"/>
    <property type="molecule type" value="Genomic_DNA"/>
</dbReference>
<evidence type="ECO:0000313" key="2">
    <source>
        <dbReference type="Proteomes" id="UP000015104"/>
    </source>
</evidence>
<reference evidence="1" key="2">
    <citation type="submission" date="2015-06" db="UniProtKB">
        <authorList>
            <consortium name="EnsemblMetazoa"/>
        </authorList>
    </citation>
    <scope>IDENTIFICATION</scope>
</reference>
<name>T1JXZ0_TETUR</name>
<organism evidence="1 2">
    <name type="scientific">Tetranychus urticae</name>
    <name type="common">Two-spotted spider mite</name>
    <dbReference type="NCBI Taxonomy" id="32264"/>
    <lineage>
        <taxon>Eukaryota</taxon>
        <taxon>Metazoa</taxon>
        <taxon>Ecdysozoa</taxon>
        <taxon>Arthropoda</taxon>
        <taxon>Chelicerata</taxon>
        <taxon>Arachnida</taxon>
        <taxon>Acari</taxon>
        <taxon>Acariformes</taxon>
        <taxon>Trombidiformes</taxon>
        <taxon>Prostigmata</taxon>
        <taxon>Eleutherengona</taxon>
        <taxon>Raphignathae</taxon>
        <taxon>Tetranychoidea</taxon>
        <taxon>Tetranychidae</taxon>
        <taxon>Tetranychus</taxon>
    </lineage>
</organism>
<dbReference type="Proteomes" id="UP000015104">
    <property type="component" value="Unassembled WGS sequence"/>
</dbReference>
<reference evidence="2" key="1">
    <citation type="submission" date="2011-08" db="EMBL/GenBank/DDBJ databases">
        <authorList>
            <person name="Rombauts S."/>
        </authorList>
    </citation>
    <scope>NUCLEOTIDE SEQUENCE</scope>
    <source>
        <strain evidence="2">London</strain>
    </source>
</reference>
<dbReference type="AlphaFoldDB" id="T1JXZ0"/>
<keyword evidence="2" id="KW-1185">Reference proteome</keyword>
<dbReference type="HOGENOM" id="CLU_1706512_0_0_1"/>
<sequence>MLLISNLGYSNGHFHGLHHRRKVEFAKKIGLVLFLAAKNKKLILPLPLPLPLPIPIFKSYQPVIHDPLLFKHQAIKHHIGSHLAGATGLG</sequence>
<protein>
    <submittedName>
        <fullName evidence="1">Uncharacterized protein</fullName>
    </submittedName>
</protein>